<dbReference type="GO" id="GO:0005249">
    <property type="term" value="F:voltage-gated potassium channel activity"/>
    <property type="evidence" value="ECO:0007669"/>
    <property type="project" value="TreeGrafter"/>
</dbReference>
<sequence length="125" mass="14331">MANARIVDYPIVYCNEGFAKLTGYNRVDIMQKSGSCAYLYGDQTSEEMKNRLMSALDNHTKEQLEILLYKKNRSPLWLMVHVAPVVNERAEVILILLTFRDITPLKTPLEDEESNKGGLSKIYVF</sequence>
<name>A0A3P6TU26_DIBLA</name>
<keyword evidence="4" id="KW-1185">Reference proteome</keyword>
<accession>A0A3P6TU26</accession>
<dbReference type="Gene3D" id="3.30.450.20">
    <property type="entry name" value="PAS domain"/>
    <property type="match status" value="1"/>
</dbReference>
<evidence type="ECO:0008006" key="5">
    <source>
        <dbReference type="Google" id="ProtNLM"/>
    </source>
</evidence>
<proteinExistence type="predicted"/>
<dbReference type="Pfam" id="PF13426">
    <property type="entry name" value="PAS_9"/>
    <property type="match status" value="1"/>
</dbReference>
<gene>
    <name evidence="3" type="ORF">DILT_LOCUS4361</name>
</gene>
<dbReference type="GO" id="GO:0008076">
    <property type="term" value="C:voltage-gated potassium channel complex"/>
    <property type="evidence" value="ECO:0007669"/>
    <property type="project" value="TreeGrafter"/>
</dbReference>
<dbReference type="InterPro" id="IPR001610">
    <property type="entry name" value="PAC"/>
</dbReference>
<dbReference type="AlphaFoldDB" id="A0A3P6TU26"/>
<dbReference type="InterPro" id="IPR050818">
    <property type="entry name" value="KCNH_animal-type"/>
</dbReference>
<dbReference type="Proteomes" id="UP000281553">
    <property type="component" value="Unassembled WGS sequence"/>
</dbReference>
<dbReference type="GO" id="GO:0042391">
    <property type="term" value="P:regulation of membrane potential"/>
    <property type="evidence" value="ECO:0007669"/>
    <property type="project" value="TreeGrafter"/>
</dbReference>
<evidence type="ECO:0000259" key="1">
    <source>
        <dbReference type="PROSITE" id="PS50112"/>
    </source>
</evidence>
<dbReference type="EMBL" id="UYRU01045340">
    <property type="protein sequence ID" value="VDK89287.1"/>
    <property type="molecule type" value="Genomic_DNA"/>
</dbReference>
<dbReference type="SMART" id="SM00086">
    <property type="entry name" value="PAC"/>
    <property type="match status" value="1"/>
</dbReference>
<protein>
    <recommendedName>
        <fullName evidence="5">PAC domain-containing protein</fullName>
    </recommendedName>
</protein>
<dbReference type="InterPro" id="IPR035965">
    <property type="entry name" value="PAS-like_dom_sf"/>
</dbReference>
<evidence type="ECO:0000313" key="3">
    <source>
        <dbReference type="EMBL" id="VDK89287.1"/>
    </source>
</evidence>
<dbReference type="PANTHER" id="PTHR10217:SF435">
    <property type="entry name" value="POTASSIUM VOLTAGE-GATED CHANNEL PROTEIN EAG"/>
    <property type="match status" value="1"/>
</dbReference>
<dbReference type="NCBIfam" id="TIGR00229">
    <property type="entry name" value="sensory_box"/>
    <property type="match status" value="1"/>
</dbReference>
<reference evidence="3 4" key="1">
    <citation type="submission" date="2018-11" db="EMBL/GenBank/DDBJ databases">
        <authorList>
            <consortium name="Pathogen Informatics"/>
        </authorList>
    </citation>
    <scope>NUCLEOTIDE SEQUENCE [LARGE SCALE GENOMIC DNA]</scope>
</reference>
<feature type="domain" description="PAC" evidence="2">
    <location>
        <begin position="62"/>
        <end position="114"/>
    </location>
</feature>
<evidence type="ECO:0000259" key="2">
    <source>
        <dbReference type="PROSITE" id="PS50113"/>
    </source>
</evidence>
<dbReference type="SUPFAM" id="SSF55785">
    <property type="entry name" value="PYP-like sensor domain (PAS domain)"/>
    <property type="match status" value="1"/>
</dbReference>
<dbReference type="CDD" id="cd00130">
    <property type="entry name" value="PAS"/>
    <property type="match status" value="1"/>
</dbReference>
<dbReference type="PANTHER" id="PTHR10217">
    <property type="entry name" value="VOLTAGE AND LIGAND GATED POTASSIUM CHANNEL"/>
    <property type="match status" value="1"/>
</dbReference>
<evidence type="ECO:0000313" key="4">
    <source>
        <dbReference type="Proteomes" id="UP000281553"/>
    </source>
</evidence>
<dbReference type="PROSITE" id="PS50113">
    <property type="entry name" value="PAC"/>
    <property type="match status" value="1"/>
</dbReference>
<feature type="domain" description="PAS" evidence="1">
    <location>
        <begin position="11"/>
        <end position="59"/>
    </location>
</feature>
<dbReference type="InterPro" id="IPR000014">
    <property type="entry name" value="PAS"/>
</dbReference>
<organism evidence="3 4">
    <name type="scientific">Dibothriocephalus latus</name>
    <name type="common">Fish tapeworm</name>
    <name type="synonym">Diphyllobothrium latum</name>
    <dbReference type="NCBI Taxonomy" id="60516"/>
    <lineage>
        <taxon>Eukaryota</taxon>
        <taxon>Metazoa</taxon>
        <taxon>Spiralia</taxon>
        <taxon>Lophotrochozoa</taxon>
        <taxon>Platyhelminthes</taxon>
        <taxon>Cestoda</taxon>
        <taxon>Eucestoda</taxon>
        <taxon>Diphyllobothriidea</taxon>
        <taxon>Diphyllobothriidae</taxon>
        <taxon>Dibothriocephalus</taxon>
    </lineage>
</organism>
<dbReference type="OrthoDB" id="447251at2759"/>
<dbReference type="PROSITE" id="PS50112">
    <property type="entry name" value="PAS"/>
    <property type="match status" value="1"/>
</dbReference>
<dbReference type="InterPro" id="IPR000700">
    <property type="entry name" value="PAS-assoc_C"/>
</dbReference>